<organism evidence="2 3">
    <name type="scientific">Actinokineospora guangxiensis</name>
    <dbReference type="NCBI Taxonomy" id="1490288"/>
    <lineage>
        <taxon>Bacteria</taxon>
        <taxon>Bacillati</taxon>
        <taxon>Actinomycetota</taxon>
        <taxon>Actinomycetes</taxon>
        <taxon>Pseudonocardiales</taxon>
        <taxon>Pseudonocardiaceae</taxon>
        <taxon>Actinokineospora</taxon>
    </lineage>
</organism>
<sequence>MTQPRLRATSMSLSAPDPRALAAFYSTLLGAEITASEPPSAGAPPEDGWAQLRLPEGLTLNFEYERGHVPPVWPSEPGSQQTQAHLDVQVDDLAGAVAWAEGVGARLAEHQPQDDVRVMLDPAGHPFCLFT</sequence>
<keyword evidence="3" id="KW-1185">Reference proteome</keyword>
<dbReference type="PANTHER" id="PTHR35908">
    <property type="entry name" value="HYPOTHETICAL FUSION PROTEIN"/>
    <property type="match status" value="1"/>
</dbReference>
<comment type="caution">
    <text evidence="2">The sequence shown here is derived from an EMBL/GenBank/DDBJ whole genome shotgun (WGS) entry which is preliminary data.</text>
</comment>
<reference evidence="3" key="1">
    <citation type="journal article" date="2019" name="Int. J. Syst. Evol. Microbiol.">
        <title>The Global Catalogue of Microorganisms (GCM) 10K type strain sequencing project: providing services to taxonomists for standard genome sequencing and annotation.</title>
        <authorList>
            <consortium name="The Broad Institute Genomics Platform"/>
            <consortium name="The Broad Institute Genome Sequencing Center for Infectious Disease"/>
            <person name="Wu L."/>
            <person name="Ma J."/>
        </authorList>
    </citation>
    <scope>NUCLEOTIDE SEQUENCE [LARGE SCALE GENOMIC DNA]</scope>
    <source>
        <strain evidence="3">CCUG 59778</strain>
    </source>
</reference>
<evidence type="ECO:0000313" key="2">
    <source>
        <dbReference type="EMBL" id="MFC5289527.1"/>
    </source>
</evidence>
<protein>
    <submittedName>
        <fullName evidence="2">VOC family protein</fullName>
    </submittedName>
</protein>
<gene>
    <name evidence="2" type="ORF">ACFPM7_20940</name>
</gene>
<dbReference type="Gene3D" id="3.10.180.10">
    <property type="entry name" value="2,3-Dihydroxybiphenyl 1,2-Dioxygenase, domain 1"/>
    <property type="match status" value="1"/>
</dbReference>
<dbReference type="Pfam" id="PF18029">
    <property type="entry name" value="Glyoxalase_6"/>
    <property type="match status" value="1"/>
</dbReference>
<accession>A0ABW0EQD8</accession>
<dbReference type="InterPro" id="IPR041581">
    <property type="entry name" value="Glyoxalase_6"/>
</dbReference>
<feature type="domain" description="VOC" evidence="1">
    <location>
        <begin position="7"/>
        <end position="131"/>
    </location>
</feature>
<evidence type="ECO:0000313" key="3">
    <source>
        <dbReference type="Proteomes" id="UP001596157"/>
    </source>
</evidence>
<dbReference type="Proteomes" id="UP001596157">
    <property type="component" value="Unassembled WGS sequence"/>
</dbReference>
<dbReference type="CDD" id="cd06587">
    <property type="entry name" value="VOC"/>
    <property type="match status" value="1"/>
</dbReference>
<dbReference type="InterPro" id="IPR037523">
    <property type="entry name" value="VOC_core"/>
</dbReference>
<dbReference type="EMBL" id="JBHSKF010000011">
    <property type="protein sequence ID" value="MFC5289527.1"/>
    <property type="molecule type" value="Genomic_DNA"/>
</dbReference>
<name>A0ABW0EQD8_9PSEU</name>
<dbReference type="RefSeq" id="WP_378249372.1">
    <property type="nucleotide sequence ID" value="NZ_JBHSKF010000011.1"/>
</dbReference>
<dbReference type="SUPFAM" id="SSF54593">
    <property type="entry name" value="Glyoxalase/Bleomycin resistance protein/Dihydroxybiphenyl dioxygenase"/>
    <property type="match status" value="1"/>
</dbReference>
<dbReference type="InterPro" id="IPR029068">
    <property type="entry name" value="Glyas_Bleomycin-R_OHBP_Dase"/>
</dbReference>
<dbReference type="PROSITE" id="PS51819">
    <property type="entry name" value="VOC"/>
    <property type="match status" value="1"/>
</dbReference>
<dbReference type="PANTHER" id="PTHR35908:SF1">
    <property type="entry name" value="CONSERVED PROTEIN"/>
    <property type="match status" value="1"/>
</dbReference>
<proteinExistence type="predicted"/>
<evidence type="ECO:0000259" key="1">
    <source>
        <dbReference type="PROSITE" id="PS51819"/>
    </source>
</evidence>